<proteinExistence type="predicted"/>
<dbReference type="Proteomes" id="UP001321473">
    <property type="component" value="Unassembled WGS sequence"/>
</dbReference>
<reference evidence="1 2" key="1">
    <citation type="journal article" date="2023" name="Arcadia Sci">
        <title>De novo assembly of a long-read Amblyomma americanum tick genome.</title>
        <authorList>
            <person name="Chou S."/>
            <person name="Poskanzer K.E."/>
            <person name="Rollins M."/>
            <person name="Thuy-Boun P.S."/>
        </authorList>
    </citation>
    <scope>NUCLEOTIDE SEQUENCE [LARGE SCALE GENOMIC DNA]</scope>
    <source>
        <strain evidence="1">F_SG_1</strain>
        <tissue evidence="1">Salivary glands</tissue>
    </source>
</reference>
<sequence>MSPLVVQDVCWTIPVVEACVAFFTILTSSNSVLLCVLFMGEFDISHEEPAWPLSVQTAVGSSMVTCLLRKLGKCYSAATNPLHLGRGSVRVRGHSWLAPGSSSAKNVRLPHGSTGRSCRFCGLCCIIVRSRHNKVERSSRWCTRSLKVSSGDLYQFSS</sequence>
<name>A0AAQ4DFT4_AMBAM</name>
<accession>A0AAQ4DFT4</accession>
<organism evidence="1 2">
    <name type="scientific">Amblyomma americanum</name>
    <name type="common">Lone star tick</name>
    <dbReference type="NCBI Taxonomy" id="6943"/>
    <lineage>
        <taxon>Eukaryota</taxon>
        <taxon>Metazoa</taxon>
        <taxon>Ecdysozoa</taxon>
        <taxon>Arthropoda</taxon>
        <taxon>Chelicerata</taxon>
        <taxon>Arachnida</taxon>
        <taxon>Acari</taxon>
        <taxon>Parasitiformes</taxon>
        <taxon>Ixodida</taxon>
        <taxon>Ixodoidea</taxon>
        <taxon>Ixodidae</taxon>
        <taxon>Amblyomminae</taxon>
        <taxon>Amblyomma</taxon>
    </lineage>
</organism>
<dbReference type="EMBL" id="JARKHS020031296">
    <property type="protein sequence ID" value="KAK8761324.1"/>
    <property type="molecule type" value="Genomic_DNA"/>
</dbReference>
<comment type="caution">
    <text evidence="1">The sequence shown here is derived from an EMBL/GenBank/DDBJ whole genome shotgun (WGS) entry which is preliminary data.</text>
</comment>
<gene>
    <name evidence="1" type="ORF">V5799_027410</name>
</gene>
<protein>
    <submittedName>
        <fullName evidence="1">Uncharacterized protein</fullName>
    </submittedName>
</protein>
<keyword evidence="2" id="KW-1185">Reference proteome</keyword>
<evidence type="ECO:0000313" key="2">
    <source>
        <dbReference type="Proteomes" id="UP001321473"/>
    </source>
</evidence>
<dbReference type="AlphaFoldDB" id="A0AAQ4DFT4"/>
<evidence type="ECO:0000313" key="1">
    <source>
        <dbReference type="EMBL" id="KAK8761324.1"/>
    </source>
</evidence>